<keyword evidence="4" id="KW-0489">Methyltransferase</keyword>
<name>A0A8J5FAR5_ZINOF</name>
<evidence type="ECO:0000313" key="16">
    <source>
        <dbReference type="EMBL" id="KAG6483118.1"/>
    </source>
</evidence>
<dbReference type="PANTHER" id="PTHR21404">
    <property type="entry name" value="HEN1"/>
    <property type="match status" value="1"/>
</dbReference>
<keyword evidence="7" id="KW-0479">Metal-binding</keyword>
<dbReference type="GO" id="GO:0090486">
    <property type="term" value="F:small RNA 2'-O-methyltransferase activity"/>
    <property type="evidence" value="ECO:0007669"/>
    <property type="project" value="UniProtKB-EC"/>
</dbReference>
<dbReference type="Pfam" id="PF21224">
    <property type="entry name" value="Hen1_LCD"/>
    <property type="match status" value="1"/>
</dbReference>
<dbReference type="Pfam" id="PF18441">
    <property type="entry name" value="Hen1_Lam_C"/>
    <property type="match status" value="1"/>
</dbReference>
<evidence type="ECO:0000256" key="6">
    <source>
        <dbReference type="ARBA" id="ARBA00022691"/>
    </source>
</evidence>
<dbReference type="GO" id="GO:0005634">
    <property type="term" value="C:nucleus"/>
    <property type="evidence" value="ECO:0007669"/>
    <property type="project" value="TreeGrafter"/>
</dbReference>
<dbReference type="AlphaFoldDB" id="A0A8J5FAR5"/>
<dbReference type="EMBL" id="JACMSC010000016">
    <property type="protein sequence ID" value="KAG6483118.1"/>
    <property type="molecule type" value="Genomic_DNA"/>
</dbReference>
<dbReference type="GO" id="GO:0001510">
    <property type="term" value="P:RNA methylation"/>
    <property type="evidence" value="ECO:0007669"/>
    <property type="project" value="InterPro"/>
</dbReference>
<evidence type="ECO:0000256" key="7">
    <source>
        <dbReference type="ARBA" id="ARBA00022723"/>
    </source>
</evidence>
<evidence type="ECO:0000313" key="17">
    <source>
        <dbReference type="Proteomes" id="UP000734854"/>
    </source>
</evidence>
<dbReference type="InterPro" id="IPR056755">
    <property type="entry name" value="DSRM_2"/>
</dbReference>
<comment type="catalytic activity">
    <reaction evidence="12">
        <text>small RNA 3'-end nucleotide + S-adenosyl-L-methionine = small RNA 3'-end 2'-O-methylnucleotide + S-adenosyl-L-homocysteine + H(+)</text>
        <dbReference type="Rhea" id="RHEA:37887"/>
        <dbReference type="Rhea" id="RHEA-COMP:10415"/>
        <dbReference type="Rhea" id="RHEA-COMP:10416"/>
        <dbReference type="ChEBI" id="CHEBI:15378"/>
        <dbReference type="ChEBI" id="CHEBI:57856"/>
        <dbReference type="ChEBI" id="CHEBI:59789"/>
        <dbReference type="ChEBI" id="CHEBI:74896"/>
        <dbReference type="ChEBI" id="CHEBI:74898"/>
        <dbReference type="EC" id="2.1.1.386"/>
    </reaction>
</comment>
<keyword evidence="5" id="KW-0808">Transferase</keyword>
<evidence type="ECO:0000256" key="10">
    <source>
        <dbReference type="ARBA" id="ARBA00023158"/>
    </source>
</evidence>
<dbReference type="GO" id="GO:0030422">
    <property type="term" value="P:siRNA processing"/>
    <property type="evidence" value="ECO:0007669"/>
    <property type="project" value="TreeGrafter"/>
</dbReference>
<dbReference type="InterPro" id="IPR029063">
    <property type="entry name" value="SAM-dependent_MTases_sf"/>
</dbReference>
<evidence type="ECO:0000259" key="13">
    <source>
        <dbReference type="Pfam" id="PF17842"/>
    </source>
</evidence>
<keyword evidence="9" id="KW-0694">RNA-binding</keyword>
<dbReference type="Gene3D" id="3.30.160.20">
    <property type="match status" value="1"/>
</dbReference>
<evidence type="ECO:0000256" key="4">
    <source>
        <dbReference type="ARBA" id="ARBA00022603"/>
    </source>
</evidence>
<comment type="caution">
    <text evidence="16">The sequence shown here is derived from an EMBL/GenBank/DDBJ whole genome shotgun (WGS) entry which is preliminary data.</text>
</comment>
<dbReference type="FunFam" id="3.40.50.150:FF:000215">
    <property type="entry name" value="Hua enhancer1"/>
    <property type="match status" value="1"/>
</dbReference>
<evidence type="ECO:0000256" key="5">
    <source>
        <dbReference type="ARBA" id="ARBA00022679"/>
    </source>
</evidence>
<evidence type="ECO:0000256" key="9">
    <source>
        <dbReference type="ARBA" id="ARBA00022884"/>
    </source>
</evidence>
<keyword evidence="17" id="KW-1185">Reference proteome</keyword>
<keyword evidence="6" id="KW-0949">S-adenosyl-L-methionine</keyword>
<comment type="cofactor">
    <cofactor evidence="1">
        <name>Mg(2+)</name>
        <dbReference type="ChEBI" id="CHEBI:18420"/>
    </cofactor>
</comment>
<dbReference type="GO" id="GO:0005737">
    <property type="term" value="C:cytoplasm"/>
    <property type="evidence" value="ECO:0007669"/>
    <property type="project" value="TreeGrafter"/>
</dbReference>
<dbReference type="GO" id="GO:0046872">
    <property type="term" value="F:metal ion binding"/>
    <property type="evidence" value="ECO:0007669"/>
    <property type="project" value="UniProtKB-KW"/>
</dbReference>
<dbReference type="GO" id="GO:0003723">
    <property type="term" value="F:RNA binding"/>
    <property type="evidence" value="ECO:0007669"/>
    <property type="project" value="UniProtKB-KW"/>
</dbReference>
<protein>
    <recommendedName>
        <fullName evidence="3">Small RNA 2'-O-methyltransferase</fullName>
        <ecNumber evidence="11">2.1.1.386</ecNumber>
    </recommendedName>
</protein>
<evidence type="ECO:0000259" key="15">
    <source>
        <dbReference type="Pfam" id="PF24995"/>
    </source>
</evidence>
<dbReference type="SUPFAM" id="SSF53335">
    <property type="entry name" value="S-adenosyl-L-methionine-dependent methyltransferases"/>
    <property type="match status" value="1"/>
</dbReference>
<dbReference type="Gene3D" id="3.40.50.150">
    <property type="entry name" value="Vaccinia Virus protein VP39"/>
    <property type="match status" value="1"/>
</dbReference>
<feature type="domain" description="Small RNA 2'-O-methyltransferase Hen1 La-motif C-terminal" evidence="14">
    <location>
        <begin position="287"/>
        <end position="420"/>
    </location>
</feature>
<organism evidence="16 17">
    <name type="scientific">Zingiber officinale</name>
    <name type="common">Ginger</name>
    <name type="synonym">Amomum zingiber</name>
    <dbReference type="NCBI Taxonomy" id="94328"/>
    <lineage>
        <taxon>Eukaryota</taxon>
        <taxon>Viridiplantae</taxon>
        <taxon>Streptophyta</taxon>
        <taxon>Embryophyta</taxon>
        <taxon>Tracheophyta</taxon>
        <taxon>Spermatophyta</taxon>
        <taxon>Magnoliopsida</taxon>
        <taxon>Liliopsida</taxon>
        <taxon>Zingiberales</taxon>
        <taxon>Zingiberaceae</taxon>
        <taxon>Zingiber</taxon>
    </lineage>
</organism>
<evidence type="ECO:0000256" key="3">
    <source>
        <dbReference type="ARBA" id="ARBA00021330"/>
    </source>
</evidence>
<evidence type="ECO:0000256" key="12">
    <source>
        <dbReference type="ARBA" id="ARBA00048418"/>
    </source>
</evidence>
<evidence type="ECO:0000256" key="8">
    <source>
        <dbReference type="ARBA" id="ARBA00022842"/>
    </source>
</evidence>
<dbReference type="Pfam" id="PF24995">
    <property type="entry name" value="DSRM_2"/>
    <property type="match status" value="1"/>
</dbReference>
<dbReference type="InterPro" id="IPR040813">
    <property type="entry name" value="Hen1_Lam_C"/>
</dbReference>
<dbReference type="Proteomes" id="UP000734854">
    <property type="component" value="Unassembled WGS sequence"/>
</dbReference>
<evidence type="ECO:0000256" key="11">
    <source>
        <dbReference type="ARBA" id="ARBA00035025"/>
    </source>
</evidence>
<evidence type="ECO:0000256" key="1">
    <source>
        <dbReference type="ARBA" id="ARBA00001946"/>
    </source>
</evidence>
<evidence type="ECO:0000256" key="2">
    <source>
        <dbReference type="ARBA" id="ARBA00009026"/>
    </source>
</evidence>
<sequence length="1001" mass="111755">MNLRGYDDVHDCRYFVVEAKIVQIYAAEGQHARNGPSSEFYYIVLFLHLVMVESLLPSQVIMEFPEQPGLSIKRPVITPKAVLHQKFGSSANYRIEEVKEDVENGCPGLTIPQQAKILYRCHLDLPGLSVTSEPFSRKKDAEQSAARIAVEKLHIQPSTSDSTPEEASKELVERISGFFTDGFLSSSHPLIGHFGVALKANREHFGMIPISAIASCDVKVNNLCKIIICKAESDPLLVSSLIFNAARKSSELCTADDGLWIWKKVPYSPETIASVNSCDSDSLGFTKIQSLHIPCSIEENVEPLTLDVSDDNYYLDLIAQKLNVRDSSQILVSRTVGKASSELKLYFPLPHVPYCEASSYLYRRTRGNVELMLNQRASYLSGQYIYGNAILANIGYSWKTTSLYHENVSICSYYRMLLAKVPDGYYKLSREAILVSELPTEYTGRSNWRGPTPKDLLSAFCHQHRLLEPVFSVTSNDTESSVSHTLVTSSPLSSTEVIDKIGGDRLDVGHRNLDNSDIFRCKVKILSRKMQLILEGSFADTNRKESDVIHSSALRVLLWFDKYFKQLDIPVETLSSFGSAHGITVSVENVRKEFSLYLSTLGLKQNYCLENSSLESFCKNHPDSKLENGMVMLSIDGPESGIFPSHGSLICIGCAVALVKIGDPEKYYLESKDEFEFEVGTGAVIYQIEACVTQLSVNQTAQFVTDIPSRDVILVAAGETAKHLLEMPLHNCLLEYTLKVLQVAEPLEDRMEQALFNPSLSKQRVMFAVKHINESSAATLVDFGCGSGSLLDSLLDHATSLEKIVGVDISRKGLTRAAKIIHQKLSQISGMSSIKHAVLYYGSITVPDSHVFGFDIGTCLEVIEHMDEDQASLFGNIALGTFCPRILIVSTPNYEYNPILQRSAAPTTEEKTTPCKFRNHDHRFEWTREQFEHWAIDLSARHNYRVEFSGVGGSADVEPGFASQIAVFRRNSNLCLPAEEKPKMEEDLPRPYELIWEWSNS</sequence>
<dbReference type="EC" id="2.1.1.386" evidence="11"/>
<dbReference type="InterPro" id="IPR026610">
    <property type="entry name" value="Hen1"/>
</dbReference>
<accession>A0A8J5FAR5</accession>
<dbReference type="InterPro" id="IPR040870">
    <property type="entry name" value="HEN1_dsRBD2"/>
</dbReference>
<comment type="similarity">
    <text evidence="2">Belongs to the methyltransferase superfamily. HEN1 family.</text>
</comment>
<reference evidence="16 17" key="1">
    <citation type="submission" date="2020-08" db="EMBL/GenBank/DDBJ databases">
        <title>Plant Genome Project.</title>
        <authorList>
            <person name="Zhang R.-G."/>
        </authorList>
    </citation>
    <scope>NUCLEOTIDE SEQUENCE [LARGE SCALE GENOMIC DNA]</scope>
    <source>
        <tissue evidence="16">Rhizome</tissue>
    </source>
</reference>
<keyword evidence="8" id="KW-0460">Magnesium</keyword>
<dbReference type="Pfam" id="PF17842">
    <property type="entry name" value="dsRBD2"/>
    <property type="match status" value="1"/>
</dbReference>
<keyword evidence="10" id="KW-0943">RNA-mediated gene silencing</keyword>
<proteinExistence type="inferred from homology"/>
<dbReference type="Pfam" id="PF13489">
    <property type="entry name" value="Methyltransf_23"/>
    <property type="match status" value="1"/>
</dbReference>
<feature type="domain" description="dsRNA binding" evidence="15">
    <location>
        <begin position="84"/>
        <end position="154"/>
    </location>
</feature>
<dbReference type="PANTHER" id="PTHR21404:SF3">
    <property type="entry name" value="SMALL RNA 2'-O-METHYLTRANSFERASE"/>
    <property type="match status" value="1"/>
</dbReference>
<feature type="domain" description="HEN1 double-stranded RNA binding" evidence="13">
    <location>
        <begin position="422"/>
        <end position="564"/>
    </location>
</feature>
<evidence type="ECO:0000259" key="14">
    <source>
        <dbReference type="Pfam" id="PF18441"/>
    </source>
</evidence>
<gene>
    <name evidence="16" type="ORF">ZIOFF_059758</name>
</gene>